<dbReference type="RefSeq" id="XP_016630071.1">
    <property type="nucleotide sequence ID" value="XM_016778700.1"/>
</dbReference>
<dbReference type="AlphaFoldDB" id="A0A0D2KH37"/>
<dbReference type="GO" id="GO:0008081">
    <property type="term" value="F:phosphoric diester hydrolase activity"/>
    <property type="evidence" value="ECO:0007669"/>
    <property type="project" value="InterPro"/>
</dbReference>
<accession>A0A0D2KH37</accession>
<feature type="region of interest" description="Disordered" evidence="1">
    <location>
        <begin position="120"/>
        <end position="144"/>
    </location>
</feature>
<name>A0A0D2KH37_9EURO</name>
<evidence type="ECO:0000313" key="4">
    <source>
        <dbReference type="Proteomes" id="UP000053411"/>
    </source>
</evidence>
<evidence type="ECO:0000256" key="1">
    <source>
        <dbReference type="SAM" id="MobiDB-lite"/>
    </source>
</evidence>
<feature type="compositionally biased region" description="Low complexity" evidence="1">
    <location>
        <begin position="27"/>
        <end position="43"/>
    </location>
</feature>
<dbReference type="SUPFAM" id="SSF51695">
    <property type="entry name" value="PLC-like phosphodiesterases"/>
    <property type="match status" value="1"/>
</dbReference>
<dbReference type="PANTHER" id="PTHR13593">
    <property type="match status" value="1"/>
</dbReference>
<dbReference type="Proteomes" id="UP000053411">
    <property type="component" value="Unassembled WGS sequence"/>
</dbReference>
<organism evidence="3 4">
    <name type="scientific">Fonsecaea multimorphosa CBS 102226</name>
    <dbReference type="NCBI Taxonomy" id="1442371"/>
    <lineage>
        <taxon>Eukaryota</taxon>
        <taxon>Fungi</taxon>
        <taxon>Dikarya</taxon>
        <taxon>Ascomycota</taxon>
        <taxon>Pezizomycotina</taxon>
        <taxon>Eurotiomycetes</taxon>
        <taxon>Chaetothyriomycetidae</taxon>
        <taxon>Chaetothyriales</taxon>
        <taxon>Herpotrichiellaceae</taxon>
        <taxon>Fonsecaea</taxon>
    </lineage>
</organism>
<evidence type="ECO:0008006" key="5">
    <source>
        <dbReference type="Google" id="ProtNLM"/>
    </source>
</evidence>
<reference evidence="3 4" key="1">
    <citation type="submission" date="2015-01" db="EMBL/GenBank/DDBJ databases">
        <title>The Genome Sequence of Fonsecaea multimorphosa CBS 102226.</title>
        <authorList>
            <consortium name="The Broad Institute Genomics Platform"/>
            <person name="Cuomo C."/>
            <person name="de Hoog S."/>
            <person name="Gorbushina A."/>
            <person name="Stielow B."/>
            <person name="Teixiera M."/>
            <person name="Abouelleil A."/>
            <person name="Chapman S.B."/>
            <person name="Priest M."/>
            <person name="Young S.K."/>
            <person name="Wortman J."/>
            <person name="Nusbaum C."/>
            <person name="Birren B."/>
        </authorList>
    </citation>
    <scope>NUCLEOTIDE SEQUENCE [LARGE SCALE GENOMIC DNA]</scope>
    <source>
        <strain evidence="3 4">CBS 102226</strain>
    </source>
</reference>
<sequence>MRLLLSSLVLAGGLLLQAHSQPSDVVTLSGTTETTTETPTSTGADYATSGTTYADESSTLTITATTDYATVTDLSSLLATSNGTAASSSGTIHSNNATTTTTTSSATETVLVGSSKTTTTALNGTATTNKTASGTSSSAQPTNTVPCNGHPSFCNRKFSNITHVAAHNSPFVRPGNLASNQMLDVETQLNDGIRMLQFQAHLQNGTMELCHTSCELLDVGSLQDYLTTVTKWLRNHPYDVIAILMGNYDVVDPGNFTAPVVNSGLIDFVYTPPTQPMPLESWPTLAEMIFKNERAVVMLDYQANQTAIPWLLDEFSQMWETPFSPTDRNFPCTPQRPPNQGTNIREDRMYMANHNLNLDVDVAGISIDVPFFTLLNETNAVSGFGSAGRTVTNCTAMWNRPPNFLLVDYYNIGNFNGSVFQVAADANGVTYNRASCCGTAGTTNAGVMIIPDVRRYLWMVAALSSLLLLL</sequence>
<evidence type="ECO:0000313" key="3">
    <source>
        <dbReference type="EMBL" id="KIX95948.1"/>
    </source>
</evidence>
<feature type="region of interest" description="Disordered" evidence="1">
    <location>
        <begin position="23"/>
        <end position="49"/>
    </location>
</feature>
<dbReference type="EMBL" id="KN848079">
    <property type="protein sequence ID" value="KIX95948.1"/>
    <property type="molecule type" value="Genomic_DNA"/>
</dbReference>
<dbReference type="VEuPathDB" id="FungiDB:Z520_08203"/>
<feature type="region of interest" description="Disordered" evidence="1">
    <location>
        <begin position="85"/>
        <end position="106"/>
    </location>
</feature>
<dbReference type="GO" id="GO:0006629">
    <property type="term" value="P:lipid metabolic process"/>
    <property type="evidence" value="ECO:0007669"/>
    <property type="project" value="InterPro"/>
</dbReference>
<feature type="compositionally biased region" description="Polar residues" evidence="1">
    <location>
        <begin position="133"/>
        <end position="144"/>
    </location>
</feature>
<protein>
    <recommendedName>
        <fullName evidence="5">Phosphatidylinositol-specific phospholipase C X domain-containing protein</fullName>
    </recommendedName>
</protein>
<feature type="compositionally biased region" description="Low complexity" evidence="1">
    <location>
        <begin position="120"/>
        <end position="132"/>
    </location>
</feature>
<dbReference type="OrthoDB" id="7984201at2759"/>
<dbReference type="InterPro" id="IPR051057">
    <property type="entry name" value="PI-PLC_domain"/>
</dbReference>
<dbReference type="Pfam" id="PF26146">
    <property type="entry name" value="PI-PLC_X"/>
    <property type="match status" value="1"/>
</dbReference>
<dbReference type="Gene3D" id="3.20.20.190">
    <property type="entry name" value="Phosphatidylinositol (PI) phosphodiesterase"/>
    <property type="match status" value="1"/>
</dbReference>
<evidence type="ECO:0000256" key="2">
    <source>
        <dbReference type="SAM" id="SignalP"/>
    </source>
</evidence>
<feature type="chain" id="PRO_5002245699" description="Phosphatidylinositol-specific phospholipase C X domain-containing protein" evidence="2">
    <location>
        <begin position="21"/>
        <end position="470"/>
    </location>
</feature>
<keyword evidence="2" id="KW-0732">Signal</keyword>
<keyword evidence="4" id="KW-1185">Reference proteome</keyword>
<dbReference type="PANTHER" id="PTHR13593:SF140">
    <property type="entry name" value="PLC-LIKE PHOSPHODIESTERASE"/>
    <property type="match status" value="1"/>
</dbReference>
<dbReference type="GeneID" id="27713949"/>
<gene>
    <name evidence="3" type="ORF">Z520_08203</name>
</gene>
<feature type="signal peptide" evidence="2">
    <location>
        <begin position="1"/>
        <end position="20"/>
    </location>
</feature>
<proteinExistence type="predicted"/>
<dbReference type="STRING" id="1442371.A0A0D2KH37"/>
<dbReference type="InterPro" id="IPR017946">
    <property type="entry name" value="PLC-like_Pdiesterase_TIM-brl"/>
</dbReference>